<reference evidence="2" key="1">
    <citation type="submission" date="2016-05" db="EMBL/GenBank/DDBJ databases">
        <authorList>
            <person name="Naeem Raeece"/>
        </authorList>
    </citation>
    <scope>NUCLEOTIDE SEQUENCE [LARGE SCALE GENOMIC DNA]</scope>
</reference>
<evidence type="ECO:0000313" key="2">
    <source>
        <dbReference type="Proteomes" id="UP000078555"/>
    </source>
</evidence>
<sequence>MWHVLPCAYLCPCAYTYTTHVITAKTGGVSNKLSKFRIAFSKKMVPYDFSSYITVTFSFLFHGQVIIFSTSPTQKQQNSVYPFLPFCCAKMTQLKWLQFFELLGETNKMGKKECSYFIEG</sequence>
<protein>
    <submittedName>
        <fullName evidence="1">Uncharacterized protein</fullName>
    </submittedName>
</protein>
<dbReference type="EMBL" id="FLRD01001096">
    <property type="protein sequence ID" value="SBT56495.1"/>
    <property type="molecule type" value="Genomic_DNA"/>
</dbReference>
<gene>
    <name evidence="1" type="ORF">POVWA1_076500</name>
</gene>
<dbReference type="AlphaFoldDB" id="A0A1A9AIQ8"/>
<proteinExistence type="predicted"/>
<name>A0A1A9AIQ8_PLAOA</name>
<evidence type="ECO:0000313" key="1">
    <source>
        <dbReference type="EMBL" id="SBT56495.1"/>
    </source>
</evidence>
<organism evidence="1 2">
    <name type="scientific">Plasmodium ovale wallikeri</name>
    <dbReference type="NCBI Taxonomy" id="864142"/>
    <lineage>
        <taxon>Eukaryota</taxon>
        <taxon>Sar</taxon>
        <taxon>Alveolata</taxon>
        <taxon>Apicomplexa</taxon>
        <taxon>Aconoidasida</taxon>
        <taxon>Haemosporida</taxon>
        <taxon>Plasmodiidae</taxon>
        <taxon>Plasmodium</taxon>
        <taxon>Plasmodium (Plasmodium)</taxon>
    </lineage>
</organism>
<keyword evidence="2" id="KW-1185">Reference proteome</keyword>
<dbReference type="Proteomes" id="UP000078555">
    <property type="component" value="Unassembled WGS sequence"/>
</dbReference>
<accession>A0A1A9AIQ8</accession>